<feature type="transmembrane region" description="Helical" evidence="8">
    <location>
        <begin position="93"/>
        <end position="114"/>
    </location>
</feature>
<gene>
    <name evidence="9" type="ORF">SAMN04488134_1097</name>
</gene>
<feature type="transmembrane region" description="Helical" evidence="8">
    <location>
        <begin position="415"/>
        <end position="437"/>
    </location>
</feature>
<keyword evidence="7 8" id="KW-0472">Membrane</keyword>
<evidence type="ECO:0000256" key="5">
    <source>
        <dbReference type="ARBA" id="ARBA00022692"/>
    </source>
</evidence>
<accession>A0A1H8QQT3</accession>
<dbReference type="STRING" id="872970.SAMN04488134_1097"/>
<feature type="transmembrane region" description="Helical" evidence="8">
    <location>
        <begin position="351"/>
        <end position="368"/>
    </location>
</feature>
<feature type="transmembrane region" description="Helical" evidence="8">
    <location>
        <begin position="286"/>
        <end position="308"/>
    </location>
</feature>
<evidence type="ECO:0000256" key="1">
    <source>
        <dbReference type="ARBA" id="ARBA00004651"/>
    </source>
</evidence>
<dbReference type="CDD" id="cd13134">
    <property type="entry name" value="MATE_like_8"/>
    <property type="match status" value="1"/>
</dbReference>
<feature type="transmembrane region" description="Helical" evidence="8">
    <location>
        <begin position="320"/>
        <end position="339"/>
    </location>
</feature>
<feature type="transmembrane region" description="Helical" evidence="8">
    <location>
        <begin position="134"/>
        <end position="156"/>
    </location>
</feature>
<dbReference type="EMBL" id="FODJ01000009">
    <property type="protein sequence ID" value="SEO56203.1"/>
    <property type="molecule type" value="Genomic_DNA"/>
</dbReference>
<evidence type="ECO:0000256" key="7">
    <source>
        <dbReference type="ARBA" id="ARBA00023136"/>
    </source>
</evidence>
<keyword evidence="3" id="KW-0813">Transport</keyword>
<evidence type="ECO:0000256" key="8">
    <source>
        <dbReference type="SAM" id="Phobius"/>
    </source>
</evidence>
<feature type="transmembrane region" description="Helical" evidence="8">
    <location>
        <begin position="168"/>
        <end position="188"/>
    </location>
</feature>
<evidence type="ECO:0000256" key="2">
    <source>
        <dbReference type="ARBA" id="ARBA00010199"/>
    </source>
</evidence>
<name>A0A1H8QQT3_9BACI</name>
<comment type="subcellular location">
    <subcellularLocation>
        <location evidence="1">Cell membrane</location>
        <topology evidence="1">Multi-pass membrane protein</topology>
    </subcellularLocation>
</comment>
<dbReference type="AlphaFoldDB" id="A0A1H8QQT3"/>
<dbReference type="RefSeq" id="WP_091498626.1">
    <property type="nucleotide sequence ID" value="NZ_FODJ01000009.1"/>
</dbReference>
<dbReference type="PANTHER" id="PTHR42925">
    <property type="entry name" value="MULTIDRUG AND TOXIN EFFLUX PROTEIN MATE FAMILY"/>
    <property type="match status" value="1"/>
</dbReference>
<feature type="transmembrane region" description="Helical" evidence="8">
    <location>
        <begin position="389"/>
        <end position="409"/>
    </location>
</feature>
<dbReference type="GO" id="GO:0042910">
    <property type="term" value="F:xenobiotic transmembrane transporter activity"/>
    <property type="evidence" value="ECO:0007669"/>
    <property type="project" value="InterPro"/>
</dbReference>
<dbReference type="NCBIfam" id="TIGR00797">
    <property type="entry name" value="matE"/>
    <property type="match status" value="1"/>
</dbReference>
<keyword evidence="5 8" id="KW-0812">Transmembrane</keyword>
<evidence type="ECO:0000256" key="3">
    <source>
        <dbReference type="ARBA" id="ARBA00022448"/>
    </source>
</evidence>
<reference evidence="9 10" key="1">
    <citation type="submission" date="2016-10" db="EMBL/GenBank/DDBJ databases">
        <authorList>
            <person name="de Groot N.N."/>
        </authorList>
    </citation>
    <scope>NUCLEOTIDE SEQUENCE [LARGE SCALE GENOMIC DNA]</scope>
    <source>
        <strain evidence="9 10">CGMCC 1.10434</strain>
    </source>
</reference>
<comment type="similarity">
    <text evidence="2">Belongs to the multi antimicrobial extrusion (MATE) (TC 2.A.66.1) family.</text>
</comment>
<feature type="transmembrane region" description="Helical" evidence="8">
    <location>
        <begin position="260"/>
        <end position="280"/>
    </location>
</feature>
<dbReference type="PANTHER" id="PTHR42925:SF1">
    <property type="entry name" value="VIRULENCE FACTOR MVIN"/>
    <property type="match status" value="1"/>
</dbReference>
<dbReference type="OrthoDB" id="9806302at2"/>
<keyword evidence="6 8" id="KW-1133">Transmembrane helix</keyword>
<evidence type="ECO:0000256" key="4">
    <source>
        <dbReference type="ARBA" id="ARBA00022475"/>
    </source>
</evidence>
<dbReference type="InterPro" id="IPR002528">
    <property type="entry name" value="MATE_fam"/>
</dbReference>
<organism evidence="9 10">
    <name type="scientific">Amphibacillus marinus</name>
    <dbReference type="NCBI Taxonomy" id="872970"/>
    <lineage>
        <taxon>Bacteria</taxon>
        <taxon>Bacillati</taxon>
        <taxon>Bacillota</taxon>
        <taxon>Bacilli</taxon>
        <taxon>Bacillales</taxon>
        <taxon>Bacillaceae</taxon>
        <taxon>Amphibacillus</taxon>
    </lineage>
</organism>
<sequence length="456" mass="50256">MEQLTSTTTISARKQLFLITWPIFIEVFLQMLMKFSDVFMLSFVSDQAVAAIGVVNQVMMFTFVLFNFTAMGAGVVVAQYVGAQQPKQVRKTIAHAITFNLIFGLLVSIIVVLFRYQFLNLFSLEQELYDFANTYISIVGVALFAQAIILTISAILQAMGFTKDVMYTVLIMNAANILGNYLFIFGAFGVPQIGVTGVALSTALIRLFAMIALFRILLKRMPLKLSWRYFVKIENAYIKKILHIGAPAAGEQMSYNLSQIVITIFITAIGGTALATRVYAQNLIGFMMIFSLSVAKGMQIYIGQLVGAGREKEAYKNMFIGLRYSLIVAVTIGSILALLGQQIFGLFTSDLNVISLGATILIIGLILEPGRTTNLVTISSLRASGDARFPVLVAVLIMWGVCVPLAYLLGITFDLGLAGIWIAMAADEWIRAAILLSRWISKRWMGKSLVQGERSR</sequence>
<dbReference type="InterPro" id="IPR047135">
    <property type="entry name" value="YsiQ"/>
</dbReference>
<dbReference type="Proteomes" id="UP000199300">
    <property type="component" value="Unassembled WGS sequence"/>
</dbReference>
<protein>
    <submittedName>
        <fullName evidence="9">Putative efflux protein, MATE family</fullName>
    </submittedName>
</protein>
<evidence type="ECO:0000256" key="6">
    <source>
        <dbReference type="ARBA" id="ARBA00022989"/>
    </source>
</evidence>
<dbReference type="PIRSF" id="PIRSF006603">
    <property type="entry name" value="DinF"/>
    <property type="match status" value="1"/>
</dbReference>
<dbReference type="Pfam" id="PF01554">
    <property type="entry name" value="MatE"/>
    <property type="match status" value="2"/>
</dbReference>
<feature type="transmembrane region" description="Helical" evidence="8">
    <location>
        <begin position="16"/>
        <end position="33"/>
    </location>
</feature>
<keyword evidence="4" id="KW-1003">Cell membrane</keyword>
<evidence type="ECO:0000313" key="10">
    <source>
        <dbReference type="Proteomes" id="UP000199300"/>
    </source>
</evidence>
<keyword evidence="10" id="KW-1185">Reference proteome</keyword>
<proteinExistence type="inferred from homology"/>
<dbReference type="InterPro" id="IPR048279">
    <property type="entry name" value="MdtK-like"/>
</dbReference>
<evidence type="ECO:0000313" key="9">
    <source>
        <dbReference type="EMBL" id="SEO56203.1"/>
    </source>
</evidence>
<feature type="transmembrane region" description="Helical" evidence="8">
    <location>
        <begin position="194"/>
        <end position="218"/>
    </location>
</feature>
<feature type="transmembrane region" description="Helical" evidence="8">
    <location>
        <begin position="58"/>
        <end position="81"/>
    </location>
</feature>
<dbReference type="GO" id="GO:0005886">
    <property type="term" value="C:plasma membrane"/>
    <property type="evidence" value="ECO:0007669"/>
    <property type="project" value="UniProtKB-SubCell"/>
</dbReference>
<dbReference type="GO" id="GO:0015297">
    <property type="term" value="F:antiporter activity"/>
    <property type="evidence" value="ECO:0007669"/>
    <property type="project" value="InterPro"/>
</dbReference>